<dbReference type="RefSeq" id="WP_094119948.1">
    <property type="nucleotide sequence ID" value="NZ_MLFN01000009.1"/>
</dbReference>
<protein>
    <submittedName>
        <fullName evidence="1">Uncharacterized protein</fullName>
    </submittedName>
</protein>
<gene>
    <name evidence="1" type="ORF">HA41_05525</name>
</gene>
<proteinExistence type="predicted"/>
<sequence length="59" mass="6317">MRELSTTEQQFVSGAAVTMETWATMDQVLSNVLDGMSTGMSLGGYWAAVADLLSAQFPN</sequence>
<comment type="caution">
    <text evidence="1">The sequence shown here is derived from an EMBL/GenBank/DDBJ whole genome shotgun (WGS) entry which is preliminary data.</text>
</comment>
<keyword evidence="2" id="KW-1185">Reference proteome</keyword>
<name>A0A1X1BZI4_9GAMM</name>
<organism evidence="1 2">
    <name type="scientific">Pantoea conspicua</name>
    <dbReference type="NCBI Taxonomy" id="472705"/>
    <lineage>
        <taxon>Bacteria</taxon>
        <taxon>Pseudomonadati</taxon>
        <taxon>Pseudomonadota</taxon>
        <taxon>Gammaproteobacteria</taxon>
        <taxon>Enterobacterales</taxon>
        <taxon>Erwiniaceae</taxon>
        <taxon>Pantoea</taxon>
    </lineage>
</organism>
<dbReference type="AlphaFoldDB" id="A0A1X1BZI4"/>
<accession>A0A1X1BZI4</accession>
<dbReference type="OrthoDB" id="9973922at2"/>
<dbReference type="Proteomes" id="UP000193933">
    <property type="component" value="Unassembled WGS sequence"/>
</dbReference>
<reference evidence="1 2" key="1">
    <citation type="journal article" date="2017" name="Antonie Van Leeuwenhoek">
        <title>Phylogenomic resolution of the bacterial genus Pantoea and its relationship with Erwinia and Tatumella.</title>
        <authorList>
            <person name="Palmer M."/>
            <person name="Steenkamp E.T."/>
            <person name="Coetzee M.P."/>
            <person name="Chan W.Y."/>
            <person name="van Zyl E."/>
            <person name="De Maayer P."/>
            <person name="Coutinho T.A."/>
            <person name="Blom J."/>
            <person name="Smits T.H."/>
            <person name="Duffy B."/>
            <person name="Venter S.N."/>
        </authorList>
    </citation>
    <scope>NUCLEOTIDE SEQUENCE [LARGE SCALE GENOMIC DNA]</scope>
    <source>
        <strain evidence="1 2">LMG 24534</strain>
    </source>
</reference>
<evidence type="ECO:0000313" key="2">
    <source>
        <dbReference type="Proteomes" id="UP000193933"/>
    </source>
</evidence>
<evidence type="ECO:0000313" key="1">
    <source>
        <dbReference type="EMBL" id="ORM54448.1"/>
    </source>
</evidence>
<dbReference type="EMBL" id="MLFN01000009">
    <property type="protein sequence ID" value="ORM54448.1"/>
    <property type="molecule type" value="Genomic_DNA"/>
</dbReference>